<proteinExistence type="predicted"/>
<organism evidence="1">
    <name type="scientific">Rhizophora mucronata</name>
    <name type="common">Asiatic mangrove</name>
    <dbReference type="NCBI Taxonomy" id="61149"/>
    <lineage>
        <taxon>Eukaryota</taxon>
        <taxon>Viridiplantae</taxon>
        <taxon>Streptophyta</taxon>
        <taxon>Embryophyta</taxon>
        <taxon>Tracheophyta</taxon>
        <taxon>Spermatophyta</taxon>
        <taxon>Magnoliopsida</taxon>
        <taxon>eudicotyledons</taxon>
        <taxon>Gunneridae</taxon>
        <taxon>Pentapetalae</taxon>
        <taxon>rosids</taxon>
        <taxon>fabids</taxon>
        <taxon>Malpighiales</taxon>
        <taxon>Rhizophoraceae</taxon>
        <taxon>Rhizophora</taxon>
    </lineage>
</organism>
<evidence type="ECO:0000313" key="1">
    <source>
        <dbReference type="EMBL" id="MBX43334.1"/>
    </source>
</evidence>
<sequence length="35" mass="4035">MNDKNFPAATLENYFVYDDAICFILCNIVEASFEL</sequence>
<dbReference type="EMBL" id="GGEC01062850">
    <property type="protein sequence ID" value="MBX43334.1"/>
    <property type="molecule type" value="Transcribed_RNA"/>
</dbReference>
<reference evidence="1" key="1">
    <citation type="submission" date="2018-02" db="EMBL/GenBank/DDBJ databases">
        <title>Rhizophora mucronata_Transcriptome.</title>
        <authorList>
            <person name="Meera S.P."/>
            <person name="Sreeshan A."/>
            <person name="Augustine A."/>
        </authorList>
    </citation>
    <scope>NUCLEOTIDE SEQUENCE</scope>
    <source>
        <tissue evidence="1">Leaf</tissue>
    </source>
</reference>
<protein>
    <submittedName>
        <fullName evidence="1">Uncharacterized protein</fullName>
    </submittedName>
</protein>
<name>A0A2P2NLN3_RHIMU</name>
<accession>A0A2P2NLN3</accession>
<dbReference type="AlphaFoldDB" id="A0A2P2NLN3"/>